<reference evidence="2 3" key="1">
    <citation type="submission" date="2016-02" db="EMBL/GenBank/DDBJ databases">
        <authorList>
            <person name="Wen L."/>
            <person name="He K."/>
            <person name="Yang H."/>
        </authorList>
    </citation>
    <scope>NUCLEOTIDE SEQUENCE [LARGE SCALE GENOMIC DNA]</scope>
    <source>
        <strain evidence="2 3">TSA40</strain>
    </source>
</reference>
<proteinExistence type="predicted"/>
<feature type="transmembrane region" description="Helical" evidence="1">
    <location>
        <begin position="164"/>
        <end position="183"/>
    </location>
</feature>
<dbReference type="NCBIfam" id="NF011607">
    <property type="entry name" value="PRK15033.1"/>
    <property type="match status" value="1"/>
</dbReference>
<feature type="transmembrane region" description="Helical" evidence="1">
    <location>
        <begin position="275"/>
        <end position="297"/>
    </location>
</feature>
<gene>
    <name evidence="2" type="primary">tcuB</name>
    <name evidence="2" type="ORF">AYR66_13960</name>
</gene>
<dbReference type="NCBIfam" id="TIGR02484">
    <property type="entry name" value="CitB"/>
    <property type="match status" value="1"/>
</dbReference>
<feature type="transmembrane region" description="Helical" evidence="1">
    <location>
        <begin position="122"/>
        <end position="144"/>
    </location>
</feature>
<dbReference type="AlphaFoldDB" id="A0A254TE47"/>
<keyword evidence="1" id="KW-0472">Membrane</keyword>
<dbReference type="OrthoDB" id="9765258at2"/>
<dbReference type="Proteomes" id="UP000197535">
    <property type="component" value="Unassembled WGS sequence"/>
</dbReference>
<feature type="transmembrane region" description="Helical" evidence="1">
    <location>
        <begin position="242"/>
        <end position="263"/>
    </location>
</feature>
<keyword evidence="1" id="KW-1133">Transmembrane helix</keyword>
<feature type="transmembrane region" description="Helical" evidence="1">
    <location>
        <begin position="340"/>
        <end position="360"/>
    </location>
</feature>
<dbReference type="SUPFAM" id="SSF103501">
    <property type="entry name" value="Respiratory nitrate reductase 1 gamma chain"/>
    <property type="match status" value="1"/>
</dbReference>
<dbReference type="SUPFAM" id="SSF54862">
    <property type="entry name" value="4Fe-4S ferredoxins"/>
    <property type="match status" value="1"/>
</dbReference>
<keyword evidence="1" id="KW-0812">Transmembrane</keyword>
<dbReference type="EMBL" id="LSTO01000001">
    <property type="protein sequence ID" value="OWW20427.1"/>
    <property type="molecule type" value="Genomic_DNA"/>
</dbReference>
<evidence type="ECO:0000313" key="2">
    <source>
        <dbReference type="EMBL" id="OWW20427.1"/>
    </source>
</evidence>
<dbReference type="InterPro" id="IPR012830">
    <property type="entry name" value="Citrate_utilization_prot_B"/>
</dbReference>
<evidence type="ECO:0000256" key="1">
    <source>
        <dbReference type="SAM" id="Phobius"/>
    </source>
</evidence>
<dbReference type="InterPro" id="IPR036197">
    <property type="entry name" value="NarG-like_sf"/>
</dbReference>
<protein>
    <submittedName>
        <fullName evidence="2">Tricarballylate utilization protein B</fullName>
    </submittedName>
</protein>
<accession>A0A254TE47</accession>
<evidence type="ECO:0000313" key="3">
    <source>
        <dbReference type="Proteomes" id="UP000197535"/>
    </source>
</evidence>
<keyword evidence="3" id="KW-1185">Reference proteome</keyword>
<name>A0A254TE47_9BURK</name>
<organism evidence="2 3">
    <name type="scientific">Noviherbaspirillum denitrificans</name>
    <dbReference type="NCBI Taxonomy" id="1968433"/>
    <lineage>
        <taxon>Bacteria</taxon>
        <taxon>Pseudomonadati</taxon>
        <taxon>Pseudomonadota</taxon>
        <taxon>Betaproteobacteria</taxon>
        <taxon>Burkholderiales</taxon>
        <taxon>Oxalobacteraceae</taxon>
        <taxon>Noviherbaspirillum</taxon>
    </lineage>
</organism>
<dbReference type="RefSeq" id="WP_088707310.1">
    <property type="nucleotide sequence ID" value="NZ_LSTO01000001.1"/>
</dbReference>
<feature type="transmembrane region" description="Helical" evidence="1">
    <location>
        <begin position="317"/>
        <end position="334"/>
    </location>
</feature>
<sequence>MQQLEAVIHDARTLGAGNSLPLSASEAEVARQMHICNACRYCEGFCAVFPAMTRRLEFNKADIHYIANLCHNCGACLHACQYAPPHEFAVNVPQATAKVRMQTYADYAWPPAFGKLYKRAGLTVALALGAGLALFLALAAQAAGSLFHAPLAGNFYAIFPHNTLALMFGLVFGFAVLALGVGVSRFWREVTPADFPNTAPAASMSEAAGNVLRLTYLDGGHGEGCSEADDKVTLLRRRFHHFTFYGFMLCFAATSVATLYHYLLGLHAPYALDSLPVLLGTAGGIGLMVGPAGLLWLNLRRHPLHGDGDQKAMDRGFIALLLLTSLSGLTLLGLRDTGAMAILLATHLGVVMALFLTLPYGKFAHGIYRSAALLKWAIEKRQPNKLKLGDD</sequence>
<comment type="caution">
    <text evidence="2">The sequence shown here is derived from an EMBL/GenBank/DDBJ whole genome shotgun (WGS) entry which is preliminary data.</text>
</comment>